<dbReference type="EMBL" id="CM029046">
    <property type="protein sequence ID" value="KAG2593079.1"/>
    <property type="molecule type" value="Genomic_DNA"/>
</dbReference>
<proteinExistence type="predicted"/>
<organism evidence="2 3">
    <name type="scientific">Panicum virgatum</name>
    <name type="common">Blackwell switchgrass</name>
    <dbReference type="NCBI Taxonomy" id="38727"/>
    <lineage>
        <taxon>Eukaryota</taxon>
        <taxon>Viridiplantae</taxon>
        <taxon>Streptophyta</taxon>
        <taxon>Embryophyta</taxon>
        <taxon>Tracheophyta</taxon>
        <taxon>Spermatophyta</taxon>
        <taxon>Magnoliopsida</taxon>
        <taxon>Liliopsida</taxon>
        <taxon>Poales</taxon>
        <taxon>Poaceae</taxon>
        <taxon>PACMAD clade</taxon>
        <taxon>Panicoideae</taxon>
        <taxon>Panicodae</taxon>
        <taxon>Paniceae</taxon>
        <taxon>Panicinae</taxon>
        <taxon>Panicum</taxon>
        <taxon>Panicum sect. Hiantes</taxon>
    </lineage>
</organism>
<gene>
    <name evidence="2" type="ORF">PVAP13_5NG108000</name>
</gene>
<reference evidence="2" key="1">
    <citation type="submission" date="2020-05" db="EMBL/GenBank/DDBJ databases">
        <title>WGS assembly of Panicum virgatum.</title>
        <authorList>
            <person name="Lovell J.T."/>
            <person name="Jenkins J."/>
            <person name="Shu S."/>
            <person name="Juenger T.E."/>
            <person name="Schmutz J."/>
        </authorList>
    </citation>
    <scope>NUCLEOTIDE SEQUENCE</scope>
    <source>
        <strain evidence="2">AP13</strain>
    </source>
</reference>
<comment type="caution">
    <text evidence="2">The sequence shown here is derived from an EMBL/GenBank/DDBJ whole genome shotgun (WGS) entry which is preliminary data.</text>
</comment>
<evidence type="ECO:0000313" key="3">
    <source>
        <dbReference type="Proteomes" id="UP000823388"/>
    </source>
</evidence>
<protein>
    <submittedName>
        <fullName evidence="2">Uncharacterized protein</fullName>
    </submittedName>
</protein>
<accession>A0A8T0S9H6</accession>
<dbReference type="Proteomes" id="UP000823388">
    <property type="component" value="Chromosome 5N"/>
</dbReference>
<dbReference type="AlphaFoldDB" id="A0A8T0S9H6"/>
<evidence type="ECO:0000313" key="2">
    <source>
        <dbReference type="EMBL" id="KAG2593079.1"/>
    </source>
</evidence>
<evidence type="ECO:0000256" key="1">
    <source>
        <dbReference type="SAM" id="MobiDB-lite"/>
    </source>
</evidence>
<name>A0A8T0S9H6_PANVG</name>
<sequence length="114" mass="12386">MPRDGVAQGLEVEAVLAAEAAWEQWDAAASMAGCFNMDLDSPQHLPEGGDGSISAPNSSALNKDNLDGEEQSLQAPAAMSLEESNRRINRHHCRLKSKSERGQLQRLMLQILCI</sequence>
<keyword evidence="3" id="KW-1185">Reference proteome</keyword>
<feature type="region of interest" description="Disordered" evidence="1">
    <location>
        <begin position="36"/>
        <end position="94"/>
    </location>
</feature>